<feature type="chain" id="PRO_5014392848" description="Syntaxin N-terminal domain-containing protein" evidence="3">
    <location>
        <begin position="21"/>
        <end position="216"/>
    </location>
</feature>
<gene>
    <name evidence="4" type="ORF">B7P43_G04113</name>
</gene>
<name>A0A2J7R3S4_9NEOP</name>
<reference evidence="4 5" key="1">
    <citation type="submission" date="2017-12" db="EMBL/GenBank/DDBJ databases">
        <title>Hemimetabolous genomes reveal molecular basis of termite eusociality.</title>
        <authorList>
            <person name="Harrison M.C."/>
            <person name="Jongepier E."/>
            <person name="Robertson H.M."/>
            <person name="Arning N."/>
            <person name="Bitard-Feildel T."/>
            <person name="Chao H."/>
            <person name="Childers C.P."/>
            <person name="Dinh H."/>
            <person name="Doddapaneni H."/>
            <person name="Dugan S."/>
            <person name="Gowin J."/>
            <person name="Greiner C."/>
            <person name="Han Y."/>
            <person name="Hu H."/>
            <person name="Hughes D.S.T."/>
            <person name="Huylmans A.-K."/>
            <person name="Kemena C."/>
            <person name="Kremer L.P.M."/>
            <person name="Lee S.L."/>
            <person name="Lopez-Ezquerra A."/>
            <person name="Mallet L."/>
            <person name="Monroy-Kuhn J.M."/>
            <person name="Moser A."/>
            <person name="Murali S.C."/>
            <person name="Muzny D.M."/>
            <person name="Otani S."/>
            <person name="Piulachs M.-D."/>
            <person name="Poelchau M."/>
            <person name="Qu J."/>
            <person name="Schaub F."/>
            <person name="Wada-Katsumata A."/>
            <person name="Worley K.C."/>
            <person name="Xie Q."/>
            <person name="Ylla G."/>
            <person name="Poulsen M."/>
            <person name="Gibbs R.A."/>
            <person name="Schal C."/>
            <person name="Richards S."/>
            <person name="Belles X."/>
            <person name="Korb J."/>
            <person name="Bornberg-Bauer E."/>
        </authorList>
    </citation>
    <scope>NUCLEOTIDE SEQUENCE [LARGE SCALE GENOMIC DNA]</scope>
    <source>
        <tissue evidence="4">Whole body</tissue>
    </source>
</reference>
<evidence type="ECO:0008006" key="6">
    <source>
        <dbReference type="Google" id="ProtNLM"/>
    </source>
</evidence>
<keyword evidence="3" id="KW-0732">Signal</keyword>
<dbReference type="FunCoup" id="A0A2J7R3S4">
    <property type="interactions" value="101"/>
</dbReference>
<proteinExistence type="inferred from homology"/>
<dbReference type="AlphaFoldDB" id="A0A2J7R3S4"/>
<dbReference type="STRING" id="105785.A0A2J7R3S4"/>
<evidence type="ECO:0000313" key="5">
    <source>
        <dbReference type="Proteomes" id="UP000235965"/>
    </source>
</evidence>
<dbReference type="PANTHER" id="PTHR21029">
    <property type="entry name" value="R-SEVEN BINDING PROTEIN (R7BP) HOMOLOG"/>
    <property type="match status" value="1"/>
</dbReference>
<evidence type="ECO:0000256" key="2">
    <source>
        <dbReference type="ARBA" id="ARBA00022700"/>
    </source>
</evidence>
<evidence type="ECO:0000313" key="4">
    <source>
        <dbReference type="EMBL" id="PNF35465.1"/>
    </source>
</evidence>
<protein>
    <recommendedName>
        <fullName evidence="6">Syntaxin N-terminal domain-containing protein</fullName>
    </recommendedName>
</protein>
<organism evidence="4 5">
    <name type="scientific">Cryptotermes secundus</name>
    <dbReference type="NCBI Taxonomy" id="105785"/>
    <lineage>
        <taxon>Eukaryota</taxon>
        <taxon>Metazoa</taxon>
        <taxon>Ecdysozoa</taxon>
        <taxon>Arthropoda</taxon>
        <taxon>Hexapoda</taxon>
        <taxon>Insecta</taxon>
        <taxon>Pterygota</taxon>
        <taxon>Neoptera</taxon>
        <taxon>Polyneoptera</taxon>
        <taxon>Dictyoptera</taxon>
        <taxon>Blattodea</taxon>
        <taxon>Blattoidea</taxon>
        <taxon>Termitoidae</taxon>
        <taxon>Kalotermitidae</taxon>
        <taxon>Cryptotermitinae</taxon>
        <taxon>Cryptotermes</taxon>
    </lineage>
</organism>
<keyword evidence="5" id="KW-1185">Reference proteome</keyword>
<feature type="signal peptide" evidence="3">
    <location>
        <begin position="1"/>
        <end position="20"/>
    </location>
</feature>
<accession>A0A2J7R3S4</accession>
<dbReference type="EMBL" id="NEVH01007818">
    <property type="protein sequence ID" value="PNF35465.1"/>
    <property type="molecule type" value="Genomic_DNA"/>
</dbReference>
<dbReference type="InterPro" id="IPR026512">
    <property type="entry name" value="RGS7BP/RGS9BP"/>
</dbReference>
<dbReference type="OrthoDB" id="9876293at2759"/>
<comment type="caution">
    <text evidence="4">The sequence shown here is derived from an EMBL/GenBank/DDBJ whole genome shotgun (WGS) entry which is preliminary data.</text>
</comment>
<dbReference type="Proteomes" id="UP000235965">
    <property type="component" value="Unassembled WGS sequence"/>
</dbReference>
<sequence length="216" mass="24847">MAVLVLSSMYLLQLIVEINSQVALFRDLLIHVGQARDSPELREKIRKLRRTLVDACRHTSQLLLPQVRSCCSAVAEGIPADNQHFVLLFFIAQLFLRELAKCYRLVQVIPMDMTGYYENRPGPSNLGNVISQILLCKQITPDFRQEELCSITKDSQDVRRMVQDMQEFMPQQENNTERNQALIGEDTGGHQWTKNRSASFYKNMGSFCCICRPNYL</sequence>
<evidence type="ECO:0000256" key="3">
    <source>
        <dbReference type="SAM" id="SignalP"/>
    </source>
</evidence>
<keyword evidence="2" id="KW-0734">Signal transduction inhibitor</keyword>
<dbReference type="Gene3D" id="1.20.58.70">
    <property type="match status" value="1"/>
</dbReference>
<dbReference type="GO" id="GO:0009968">
    <property type="term" value="P:negative regulation of signal transduction"/>
    <property type="evidence" value="ECO:0007669"/>
    <property type="project" value="UniProtKB-KW"/>
</dbReference>
<evidence type="ECO:0000256" key="1">
    <source>
        <dbReference type="ARBA" id="ARBA00007457"/>
    </source>
</evidence>
<dbReference type="InParanoid" id="A0A2J7R3S4"/>
<comment type="similarity">
    <text evidence="1">Belongs to the RGS7BP/RGS9BP family.</text>
</comment>